<organism evidence="14 15">
    <name type="scientific">Hydrogenophaga intermedia</name>
    <dbReference type="NCBI Taxonomy" id="65786"/>
    <lineage>
        <taxon>Bacteria</taxon>
        <taxon>Pseudomonadati</taxon>
        <taxon>Pseudomonadota</taxon>
        <taxon>Betaproteobacteria</taxon>
        <taxon>Burkholderiales</taxon>
        <taxon>Comamonadaceae</taxon>
        <taxon>Hydrogenophaga</taxon>
    </lineage>
</organism>
<feature type="binding site" evidence="10">
    <location>
        <position position="267"/>
    </location>
    <ligand>
        <name>Mg(2+)</name>
        <dbReference type="ChEBI" id="CHEBI:18420"/>
    </ligand>
</feature>
<evidence type="ECO:0000313" key="14">
    <source>
        <dbReference type="EMBL" id="CDN86742.1"/>
    </source>
</evidence>
<dbReference type="NCBIfam" id="TIGR00759">
    <property type="entry name" value="aceE"/>
    <property type="match status" value="1"/>
</dbReference>
<dbReference type="InterPro" id="IPR035807">
    <property type="entry name" value="PDC_E1_N"/>
</dbReference>
<evidence type="ECO:0000256" key="10">
    <source>
        <dbReference type="PIRSR" id="PIRSR000156-1"/>
    </source>
</evidence>
<evidence type="ECO:0000256" key="4">
    <source>
        <dbReference type="ARBA" id="ARBA00017172"/>
    </source>
</evidence>
<dbReference type="CDD" id="cd02017">
    <property type="entry name" value="TPP_E1_EcPDC_like"/>
    <property type="match status" value="1"/>
</dbReference>
<comment type="function">
    <text evidence="2 9">Component of the pyruvate dehydrogenase (PDH) complex, that catalyzes the overall conversion of pyruvate to acetyl-CoA and CO(2).</text>
</comment>
<evidence type="ECO:0000256" key="3">
    <source>
        <dbReference type="ARBA" id="ARBA00012281"/>
    </source>
</evidence>
<gene>
    <name evidence="14" type="ORF">BN948_01150</name>
</gene>
<dbReference type="InterPro" id="IPR055152">
    <property type="entry name" value="Transketolase-like_C_2"/>
</dbReference>
<keyword evidence="10" id="KW-0460">Magnesium</keyword>
<proteinExistence type="predicted"/>
<keyword evidence="6 9" id="KW-0786">Thiamine pyrophosphate</keyword>
<evidence type="ECO:0000259" key="11">
    <source>
        <dbReference type="Pfam" id="PF00456"/>
    </source>
</evidence>
<dbReference type="InterPro" id="IPR005474">
    <property type="entry name" value="Transketolase_N"/>
</dbReference>
<keyword evidence="10" id="KW-0479">Metal-binding</keyword>
<dbReference type="AlphaFoldDB" id="A0A1L1P9Y8"/>
<evidence type="ECO:0000256" key="1">
    <source>
        <dbReference type="ARBA" id="ARBA00001964"/>
    </source>
</evidence>
<dbReference type="Pfam" id="PF22613">
    <property type="entry name" value="Transketolase_C_1"/>
    <property type="match status" value="1"/>
</dbReference>
<keyword evidence="15" id="KW-1185">Reference proteome</keyword>
<evidence type="ECO:0000259" key="13">
    <source>
        <dbReference type="Pfam" id="PF22613"/>
    </source>
</evidence>
<feature type="binding site" evidence="10">
    <location>
        <position position="237"/>
    </location>
    <ligand>
        <name>Mg(2+)</name>
        <dbReference type="ChEBI" id="CHEBI:18420"/>
    </ligand>
</feature>
<sequence>MNPHDLIAPDPDPQETAEWHEAFLSLLRTEGPTRARQMLDGLVALAGQQRVGWRPNLNTPYVNTIAADRQPPFPGDLAIEERLASLMRWNALAMVVRANQAYGELGGHIASYASAADLFETGFNHFFRARSDAHGGDLVFFQPHSAPGVYARAFLEGRFSEDDLRHYRQEIVAPEHGARGLSSYPHPWLMPDFWQFPTGSMGIGPISSIYHARFMRYLTHRGLLDASQRTVWGVFGDGEMDEPESMSALTLAAREKLDNLVWVVNCNLQRLDGPVRGNDRIIDELERLFAGAGWNVIKLLWGSDWDGLFASDTGGALARALGDTVDGQMQTFAAKDGRFNRENFFGQNPALAALVQGLSDEQIDRLKRGGHDLVKIHAAYAAAVAHRGQPTVILAHTKKGYGMGTAGQGRMTTHSQKKLDAEDLLAFRDRFALPLSDEQATGLAFYKPAEDSAELRYLREKRAALGGAMPRRETACEVVPVPAVDAYAGFALNAAGKEMSTTMAFVRLLGNLLKDGALGPRIVPIVADEARTFGMANLFKQVGIYSSVGQRYAPEDIGSVLSYREALDGQILEEGISEAGAIASWTAAATSYSVHGLAMLPFYIYYSMFGFQRVGDAIWAAADQRARGFLLGATSGRTTLGGEGLQHQDGSSHLVAATIPNCKAYDPAFAGELALIVDAGMREMLVEQRDVFYYVTLMNENYAQPDLPASAREGVLKGGYVFGRFGPADGAPITLLGSGAILTEVLRAAEALAREGRTVHVCSVTSWSELARDAQAAEAEGRTPWLRSLLAGTAGPVLAASDYVRAVPEALRAWLPPGRAYRTLGTDGFGRSDTRAALRAFFRVDAASIVHAARAYFLGRK</sequence>
<dbReference type="PIRSF" id="PIRSF000156">
    <property type="entry name" value="Pyruvate_dh_E1"/>
    <property type="match status" value="1"/>
</dbReference>
<evidence type="ECO:0000256" key="8">
    <source>
        <dbReference type="ARBA" id="ARBA00051231"/>
    </source>
</evidence>
<dbReference type="InterPro" id="IPR009014">
    <property type="entry name" value="Transketo_C/PFOR_II"/>
</dbReference>
<evidence type="ECO:0000256" key="9">
    <source>
        <dbReference type="PIRNR" id="PIRNR000156"/>
    </source>
</evidence>
<feature type="domain" description="Transketolase N-terminal" evidence="11">
    <location>
        <begin position="195"/>
        <end position="304"/>
    </location>
</feature>
<dbReference type="Gene3D" id="3.40.50.970">
    <property type="match status" value="2"/>
</dbReference>
<dbReference type="Proteomes" id="UP000028878">
    <property type="component" value="Unassembled WGS sequence"/>
</dbReference>
<evidence type="ECO:0000313" key="15">
    <source>
        <dbReference type="Proteomes" id="UP000028878"/>
    </source>
</evidence>
<feature type="binding site" evidence="10">
    <location>
        <position position="269"/>
    </location>
    <ligand>
        <name>Mg(2+)</name>
        <dbReference type="ChEBI" id="CHEBI:18420"/>
    </ligand>
</feature>
<name>A0A1L1P9Y8_HYDIT</name>
<dbReference type="InterPro" id="IPR029061">
    <property type="entry name" value="THDP-binding"/>
</dbReference>
<comment type="cofactor">
    <cofactor evidence="1 9">
        <name>thiamine diphosphate</name>
        <dbReference type="ChEBI" id="CHEBI:58937"/>
    </cofactor>
</comment>
<evidence type="ECO:0000256" key="5">
    <source>
        <dbReference type="ARBA" id="ARBA00023002"/>
    </source>
</evidence>
<dbReference type="InterPro" id="IPR004660">
    <property type="entry name" value="PDH_E1"/>
</dbReference>
<keyword evidence="5 9" id="KW-0560">Oxidoreductase</keyword>
<dbReference type="Gene3D" id="3.40.50.920">
    <property type="match status" value="1"/>
</dbReference>
<evidence type="ECO:0000256" key="7">
    <source>
        <dbReference type="ARBA" id="ARBA00023317"/>
    </source>
</evidence>
<dbReference type="GO" id="GO:0004739">
    <property type="term" value="F:pyruvate dehydrogenase (acetyl-transferring) activity"/>
    <property type="evidence" value="ECO:0007669"/>
    <property type="project" value="UniProtKB-EC"/>
</dbReference>
<evidence type="ECO:0000256" key="6">
    <source>
        <dbReference type="ARBA" id="ARBA00023052"/>
    </source>
</evidence>
<dbReference type="NCBIfam" id="TIGR03186">
    <property type="entry name" value="AKGDH_not_PDH"/>
    <property type="match status" value="1"/>
</dbReference>
<comment type="catalytic activity">
    <reaction evidence="8 9">
        <text>N(6)-[(R)-lipoyl]-L-lysyl-[protein] + pyruvate + H(+) = N(6)-[(R)-S(8)-acetyldihydrolipoyl]-L-lysyl-[protein] + CO2</text>
        <dbReference type="Rhea" id="RHEA:19189"/>
        <dbReference type="Rhea" id="RHEA-COMP:10474"/>
        <dbReference type="Rhea" id="RHEA-COMP:10478"/>
        <dbReference type="ChEBI" id="CHEBI:15361"/>
        <dbReference type="ChEBI" id="CHEBI:15378"/>
        <dbReference type="ChEBI" id="CHEBI:16526"/>
        <dbReference type="ChEBI" id="CHEBI:83099"/>
        <dbReference type="ChEBI" id="CHEBI:83111"/>
        <dbReference type="EC" id="1.2.4.1"/>
    </reaction>
</comment>
<dbReference type="RefSeq" id="WP_009516664.1">
    <property type="nucleotide sequence ID" value="NZ_CCAE010000006.1"/>
</dbReference>
<evidence type="ECO:0000256" key="2">
    <source>
        <dbReference type="ARBA" id="ARBA00003157"/>
    </source>
</evidence>
<dbReference type="InterPro" id="IPR017600">
    <property type="entry name" value="Alpha-ketoglut_DH"/>
</dbReference>
<dbReference type="PANTHER" id="PTHR43825:SF3">
    <property type="entry name" value="PYRUVATE DEHYDROGENASE E1 COMPONENT"/>
    <property type="match status" value="1"/>
</dbReference>
<dbReference type="InterPro" id="IPR051157">
    <property type="entry name" value="PDH/Transketolase"/>
</dbReference>
<dbReference type="GO" id="GO:0046872">
    <property type="term" value="F:metal ion binding"/>
    <property type="evidence" value="ECO:0007669"/>
    <property type="project" value="UniProtKB-KW"/>
</dbReference>
<feature type="domain" description="Transketolase-like C-terminal" evidence="13">
    <location>
        <begin position="718"/>
        <end position="844"/>
    </location>
</feature>
<dbReference type="EC" id="1.2.4.1" evidence="3 9"/>
<reference evidence="15" key="1">
    <citation type="submission" date="2014-11" db="EMBL/GenBank/DDBJ databases">
        <title>Draft genome sequence of Hydrogenophaga intermedia S1.</title>
        <authorList>
            <person name="Gan H.M."/>
            <person name="Chew T.H."/>
            <person name="Stolz A."/>
        </authorList>
    </citation>
    <scope>NUCLEOTIDE SEQUENCE [LARGE SCALE GENOMIC DNA]</scope>
    <source>
        <strain evidence="15">S1</strain>
    </source>
</reference>
<feature type="domain" description="Pyruvate dehydrogenase E1 component middle" evidence="12">
    <location>
        <begin position="487"/>
        <end position="705"/>
    </location>
</feature>
<protein>
    <recommendedName>
        <fullName evidence="4 9">Pyruvate dehydrogenase E1 component</fullName>
        <ecNumber evidence="3 9">1.2.4.1</ecNumber>
    </recommendedName>
</protein>
<dbReference type="Pfam" id="PF17831">
    <property type="entry name" value="PDH_E1_M"/>
    <property type="match status" value="1"/>
</dbReference>
<dbReference type="Pfam" id="PF00456">
    <property type="entry name" value="Transketolase_N"/>
    <property type="match status" value="1"/>
</dbReference>
<dbReference type="PANTHER" id="PTHR43825">
    <property type="entry name" value="PYRUVATE DEHYDROGENASE E1 COMPONENT"/>
    <property type="match status" value="1"/>
</dbReference>
<comment type="cofactor">
    <cofactor evidence="10">
        <name>Mg(2+)</name>
        <dbReference type="ChEBI" id="CHEBI:18420"/>
    </cofactor>
</comment>
<dbReference type="EMBL" id="CCAE010000006">
    <property type="protein sequence ID" value="CDN86742.1"/>
    <property type="molecule type" value="Genomic_DNA"/>
</dbReference>
<dbReference type="InterPro" id="IPR041621">
    <property type="entry name" value="PDH_E1_M"/>
</dbReference>
<dbReference type="FunFam" id="3.40.50.970:FF:000011">
    <property type="entry name" value="Pyruvate dehydrogenase E1 component"/>
    <property type="match status" value="1"/>
</dbReference>
<dbReference type="SUPFAM" id="SSF52518">
    <property type="entry name" value="Thiamin diphosphate-binding fold (THDP-binding)"/>
    <property type="match status" value="2"/>
</dbReference>
<dbReference type="SUPFAM" id="SSF52922">
    <property type="entry name" value="TK C-terminal domain-like"/>
    <property type="match status" value="1"/>
</dbReference>
<keyword evidence="7 9" id="KW-0670">Pyruvate</keyword>
<accession>A0A1L1P9Y8</accession>
<evidence type="ECO:0000259" key="12">
    <source>
        <dbReference type="Pfam" id="PF17831"/>
    </source>
</evidence>